<dbReference type="EMBL" id="JAQNDK010000001">
    <property type="protein sequence ID" value="MDC0678660.1"/>
    <property type="molecule type" value="Genomic_DNA"/>
</dbReference>
<dbReference type="InterPro" id="IPR004400">
    <property type="entry name" value="UreG"/>
</dbReference>
<organism evidence="7 8">
    <name type="scientific">Sorangium atrum</name>
    <dbReference type="NCBI Taxonomy" id="2995308"/>
    <lineage>
        <taxon>Bacteria</taxon>
        <taxon>Pseudomonadati</taxon>
        <taxon>Myxococcota</taxon>
        <taxon>Polyangia</taxon>
        <taxon>Polyangiales</taxon>
        <taxon>Polyangiaceae</taxon>
        <taxon>Sorangium</taxon>
    </lineage>
</organism>
<accession>A0ABT5BWX3</accession>
<comment type="similarity">
    <text evidence="1">Belongs to the SIMIBI class G3E GTPase family. UreG subfamily.</text>
</comment>
<dbReference type="InterPro" id="IPR003495">
    <property type="entry name" value="CobW/HypB/UreG_nucleotide-bd"/>
</dbReference>
<keyword evidence="4" id="KW-0342">GTP-binding</keyword>
<dbReference type="CDD" id="cd05540">
    <property type="entry name" value="UreG"/>
    <property type="match status" value="1"/>
</dbReference>
<evidence type="ECO:0000256" key="2">
    <source>
        <dbReference type="ARBA" id="ARBA00022741"/>
    </source>
</evidence>
<keyword evidence="3" id="KW-0996">Nickel insertion</keyword>
<keyword evidence="5" id="KW-0143">Chaperone</keyword>
<dbReference type="SUPFAM" id="SSF52540">
    <property type="entry name" value="P-loop containing nucleoside triphosphate hydrolases"/>
    <property type="match status" value="1"/>
</dbReference>
<evidence type="ECO:0000259" key="6">
    <source>
        <dbReference type="Pfam" id="PF02492"/>
    </source>
</evidence>
<dbReference type="PANTHER" id="PTHR31715:SF0">
    <property type="entry name" value="UREASE ACCESSORY PROTEIN G"/>
    <property type="match status" value="1"/>
</dbReference>
<reference evidence="7 8" key="1">
    <citation type="submission" date="2023-01" db="EMBL/GenBank/DDBJ databases">
        <title>Minimal conservation of predation-associated metabolite biosynthetic gene clusters underscores biosynthetic potential of Myxococcota including descriptions for ten novel species: Archangium lansinium sp. nov., Myxococcus landrumus sp. nov., Nannocystis bai.</title>
        <authorList>
            <person name="Ahearne A."/>
            <person name="Stevens C."/>
            <person name="Dowd S."/>
        </authorList>
    </citation>
    <scope>NUCLEOTIDE SEQUENCE [LARGE SCALE GENOMIC DNA]</scope>
    <source>
        <strain evidence="7 8">WIWO2</strain>
    </source>
</reference>
<proteinExistence type="inferred from homology"/>
<dbReference type="PIRSF" id="PIRSF005624">
    <property type="entry name" value="Ni-bind_GTPase"/>
    <property type="match status" value="1"/>
</dbReference>
<sequence>MPKDRDFSARAFTVGIGGPVGSGKTALVLALCRALRDRMPLGVVTNDIFTQEDAEFLHRNKALPPERIRAVETGGCPHAAIREDISHNLVALDDLMDHVAPALLIVESGGDNLAAQYSRELVDYTIYVIDVAGGDKVPRKGGPGITQSDLLVINKTDLAPHVGADLGVMERDARRMRGDGPFLFAQCNRSQGVPEIIDHILSAMRRATTTAPPAK</sequence>
<keyword evidence="8" id="KW-1185">Reference proteome</keyword>
<dbReference type="PANTHER" id="PTHR31715">
    <property type="entry name" value="UREASE ACCESSORY PROTEIN G"/>
    <property type="match status" value="1"/>
</dbReference>
<evidence type="ECO:0000313" key="8">
    <source>
        <dbReference type="Proteomes" id="UP001217485"/>
    </source>
</evidence>
<evidence type="ECO:0000256" key="5">
    <source>
        <dbReference type="ARBA" id="ARBA00023186"/>
    </source>
</evidence>
<comment type="caution">
    <text evidence="7">The sequence shown here is derived from an EMBL/GenBank/DDBJ whole genome shotgun (WGS) entry which is preliminary data.</text>
</comment>
<name>A0ABT5BWX3_9BACT</name>
<evidence type="ECO:0000313" key="7">
    <source>
        <dbReference type="EMBL" id="MDC0678660.1"/>
    </source>
</evidence>
<gene>
    <name evidence="7" type="primary">ureG</name>
    <name evidence="7" type="ORF">POL72_13025</name>
</gene>
<dbReference type="Gene3D" id="3.40.50.300">
    <property type="entry name" value="P-loop containing nucleotide triphosphate hydrolases"/>
    <property type="match status" value="1"/>
</dbReference>
<dbReference type="Pfam" id="PF02492">
    <property type="entry name" value="cobW"/>
    <property type="match status" value="1"/>
</dbReference>
<evidence type="ECO:0000256" key="4">
    <source>
        <dbReference type="ARBA" id="ARBA00023134"/>
    </source>
</evidence>
<feature type="domain" description="CobW/HypB/UreG nucleotide-binding" evidence="6">
    <location>
        <begin position="13"/>
        <end position="183"/>
    </location>
</feature>
<evidence type="ECO:0000256" key="1">
    <source>
        <dbReference type="ARBA" id="ARBA00005732"/>
    </source>
</evidence>
<dbReference type="HAMAP" id="MF_01389">
    <property type="entry name" value="UreG"/>
    <property type="match status" value="1"/>
</dbReference>
<dbReference type="InterPro" id="IPR027417">
    <property type="entry name" value="P-loop_NTPase"/>
</dbReference>
<evidence type="ECO:0000256" key="3">
    <source>
        <dbReference type="ARBA" id="ARBA00022988"/>
    </source>
</evidence>
<dbReference type="Proteomes" id="UP001217485">
    <property type="component" value="Unassembled WGS sequence"/>
</dbReference>
<protein>
    <submittedName>
        <fullName evidence="7">Urease accessory protein UreG</fullName>
    </submittedName>
</protein>
<dbReference type="NCBIfam" id="TIGR00101">
    <property type="entry name" value="ureG"/>
    <property type="match status" value="1"/>
</dbReference>
<keyword evidence="2" id="KW-0547">Nucleotide-binding</keyword>